<dbReference type="PANTHER" id="PTHR43335:SF4">
    <property type="entry name" value="ABC TRANSPORTER, ATP-BINDING PROTEIN"/>
    <property type="match status" value="1"/>
</dbReference>
<dbReference type="RefSeq" id="WP_121158839.1">
    <property type="nucleotide sequence ID" value="NZ_RBKT01000001.1"/>
</dbReference>
<sequence length="366" mass="39549">MSAVIEIQGLRKTFRHRRDQPWVALDGFDMLVETGQVHGFLGSNGSGKTTTLRTLLGLVRADAGQMRVFGEPSPERLPVVAPRFGAIVESPQFFGNFTGRRTLRLLATAGDVPPTRVDEVLERVGLRDRGNDRVRGYSLGMKQRLAVASALLKNPELLILDEPANGLDPAGIREMRDLMRDLTRAGVTVLLSSHILAEIELICDHVTIISRGRRVTAGPVTEVLAGFDQGEYRVRVDDQARAAEVIEAAGHPLVIHPEHLVVGGVTDPAALTRALGEQDLWVRELTPLTPDLESVFLELTGTVPRPGIPHQLDDSVRPRRADLDHDGPEAEIELGLATVHPAPADARAAALAGTGPAATTDEETKA</sequence>
<organism evidence="7 8">
    <name type="scientific">Micromonospora pisi</name>
    <dbReference type="NCBI Taxonomy" id="589240"/>
    <lineage>
        <taxon>Bacteria</taxon>
        <taxon>Bacillati</taxon>
        <taxon>Actinomycetota</taxon>
        <taxon>Actinomycetes</taxon>
        <taxon>Micromonosporales</taxon>
        <taxon>Micromonosporaceae</taxon>
        <taxon>Micromonospora</taxon>
    </lineage>
</organism>
<dbReference type="InterPro" id="IPR027417">
    <property type="entry name" value="P-loop_NTPase"/>
</dbReference>
<keyword evidence="8" id="KW-1185">Reference proteome</keyword>
<dbReference type="PROSITE" id="PS00211">
    <property type="entry name" value="ABC_TRANSPORTER_1"/>
    <property type="match status" value="1"/>
</dbReference>
<evidence type="ECO:0000256" key="3">
    <source>
        <dbReference type="ARBA" id="ARBA00022741"/>
    </source>
</evidence>
<evidence type="ECO:0000256" key="1">
    <source>
        <dbReference type="ARBA" id="ARBA00005417"/>
    </source>
</evidence>
<feature type="compositionally biased region" description="Low complexity" evidence="5">
    <location>
        <begin position="345"/>
        <end position="359"/>
    </location>
</feature>
<feature type="region of interest" description="Disordered" evidence="5">
    <location>
        <begin position="345"/>
        <end position="366"/>
    </location>
</feature>
<dbReference type="Gene3D" id="3.40.50.300">
    <property type="entry name" value="P-loop containing nucleotide triphosphate hydrolases"/>
    <property type="match status" value="1"/>
</dbReference>
<evidence type="ECO:0000256" key="5">
    <source>
        <dbReference type="SAM" id="MobiDB-lite"/>
    </source>
</evidence>
<evidence type="ECO:0000313" key="7">
    <source>
        <dbReference type="EMBL" id="RKR90587.1"/>
    </source>
</evidence>
<dbReference type="Pfam" id="PF00005">
    <property type="entry name" value="ABC_tran"/>
    <property type="match status" value="1"/>
</dbReference>
<dbReference type="AlphaFoldDB" id="A0A495JNM2"/>
<dbReference type="GO" id="GO:0005524">
    <property type="term" value="F:ATP binding"/>
    <property type="evidence" value="ECO:0007669"/>
    <property type="project" value="UniProtKB-KW"/>
</dbReference>
<dbReference type="PANTHER" id="PTHR43335">
    <property type="entry name" value="ABC TRANSPORTER, ATP-BINDING PROTEIN"/>
    <property type="match status" value="1"/>
</dbReference>
<evidence type="ECO:0000256" key="2">
    <source>
        <dbReference type="ARBA" id="ARBA00022448"/>
    </source>
</evidence>
<keyword evidence="2" id="KW-0813">Transport</keyword>
<comment type="similarity">
    <text evidence="1">Belongs to the ABC transporter superfamily.</text>
</comment>
<dbReference type="PROSITE" id="PS50893">
    <property type="entry name" value="ABC_TRANSPORTER_2"/>
    <property type="match status" value="1"/>
</dbReference>
<gene>
    <name evidence="7" type="ORF">BDK92_4965</name>
</gene>
<name>A0A495JNM2_9ACTN</name>
<dbReference type="SUPFAM" id="SSF52540">
    <property type="entry name" value="P-loop containing nucleoside triphosphate hydrolases"/>
    <property type="match status" value="1"/>
</dbReference>
<dbReference type="GO" id="GO:0016887">
    <property type="term" value="F:ATP hydrolysis activity"/>
    <property type="evidence" value="ECO:0007669"/>
    <property type="project" value="InterPro"/>
</dbReference>
<dbReference type="InterPro" id="IPR017871">
    <property type="entry name" value="ABC_transporter-like_CS"/>
</dbReference>
<comment type="caution">
    <text evidence="7">The sequence shown here is derived from an EMBL/GenBank/DDBJ whole genome shotgun (WGS) entry which is preliminary data.</text>
</comment>
<proteinExistence type="inferred from homology"/>
<keyword evidence="3" id="KW-0547">Nucleotide-binding</keyword>
<accession>A0A495JNM2</accession>
<evidence type="ECO:0000256" key="4">
    <source>
        <dbReference type="ARBA" id="ARBA00022840"/>
    </source>
</evidence>
<dbReference type="InterPro" id="IPR003439">
    <property type="entry name" value="ABC_transporter-like_ATP-bd"/>
</dbReference>
<keyword evidence="4 7" id="KW-0067">ATP-binding</keyword>
<evidence type="ECO:0000259" key="6">
    <source>
        <dbReference type="PROSITE" id="PS50893"/>
    </source>
</evidence>
<feature type="region of interest" description="Disordered" evidence="5">
    <location>
        <begin position="304"/>
        <end position="325"/>
    </location>
</feature>
<dbReference type="InterPro" id="IPR003593">
    <property type="entry name" value="AAA+_ATPase"/>
</dbReference>
<dbReference type="SMART" id="SM00382">
    <property type="entry name" value="AAA"/>
    <property type="match status" value="1"/>
</dbReference>
<feature type="domain" description="ABC transporter" evidence="6">
    <location>
        <begin position="5"/>
        <end position="236"/>
    </location>
</feature>
<evidence type="ECO:0000313" key="8">
    <source>
        <dbReference type="Proteomes" id="UP000277671"/>
    </source>
</evidence>
<dbReference type="Proteomes" id="UP000277671">
    <property type="component" value="Unassembled WGS sequence"/>
</dbReference>
<protein>
    <submittedName>
        <fullName evidence="7">ABC-2 type transport system ATP-binding protein</fullName>
    </submittedName>
</protein>
<dbReference type="OrthoDB" id="9804819at2"/>
<dbReference type="EMBL" id="RBKT01000001">
    <property type="protein sequence ID" value="RKR90587.1"/>
    <property type="molecule type" value="Genomic_DNA"/>
</dbReference>
<reference evidence="7 8" key="1">
    <citation type="submission" date="2018-10" db="EMBL/GenBank/DDBJ databases">
        <title>Sequencing the genomes of 1000 actinobacteria strains.</title>
        <authorList>
            <person name="Klenk H.-P."/>
        </authorList>
    </citation>
    <scope>NUCLEOTIDE SEQUENCE [LARGE SCALE GENOMIC DNA]</scope>
    <source>
        <strain evidence="7 8">DSM 45175</strain>
    </source>
</reference>
<feature type="compositionally biased region" description="Basic and acidic residues" evidence="5">
    <location>
        <begin position="311"/>
        <end position="325"/>
    </location>
</feature>